<dbReference type="InterPro" id="IPR018269">
    <property type="entry name" value="Ribosomal_uS13_CS"/>
</dbReference>
<dbReference type="PROSITE" id="PS50159">
    <property type="entry name" value="RIBOSOMAL_S13_2"/>
    <property type="match status" value="1"/>
</dbReference>
<dbReference type="InterPro" id="IPR001892">
    <property type="entry name" value="Ribosomal_uS13"/>
</dbReference>
<reference evidence="6 7" key="1">
    <citation type="journal article" date="2010" name="Proc. Natl. Acad. Sci. U.S.A.">
        <title>Enigmatic, ultrasmall, uncultivated Archaea.</title>
        <authorList>
            <person name="Baker B.J."/>
            <person name="Comolli L.R."/>
            <person name="Dick G.J."/>
            <person name="Hauser L.J."/>
            <person name="Hyatt D."/>
            <person name="Dill B.D."/>
            <person name="Land M.L."/>
            <person name="Verberkmoes N.C."/>
            <person name="Hettich R.L."/>
            <person name="Banfield J.F."/>
        </authorList>
    </citation>
    <scope>NUCLEOTIDE SEQUENCE [LARGE SCALE GENOMIC DNA]</scope>
</reference>
<feature type="compositionally biased region" description="Basic and acidic residues" evidence="5">
    <location>
        <begin position="10"/>
        <end position="22"/>
    </location>
</feature>
<comment type="similarity">
    <text evidence="1">Belongs to the universal ribosomal protein uS13 family.</text>
</comment>
<keyword evidence="3" id="KW-0687">Ribonucleoprotein</keyword>
<dbReference type="GO" id="GO:0003723">
    <property type="term" value="F:RNA binding"/>
    <property type="evidence" value="ECO:0007669"/>
    <property type="project" value="InterPro"/>
</dbReference>
<dbReference type="GO" id="GO:0003735">
    <property type="term" value="F:structural constituent of ribosome"/>
    <property type="evidence" value="ECO:0007669"/>
    <property type="project" value="InterPro"/>
</dbReference>
<accession>D2EFK4</accession>
<dbReference type="Pfam" id="PF00416">
    <property type="entry name" value="Ribosomal_S13"/>
    <property type="match status" value="1"/>
</dbReference>
<proteinExistence type="inferred from homology"/>
<dbReference type="Gene3D" id="4.10.910.10">
    <property type="entry name" value="30s ribosomal protein s13, domain 2"/>
    <property type="match status" value="1"/>
</dbReference>
<dbReference type="PROSITE" id="PS00646">
    <property type="entry name" value="RIBOSOMAL_S13_1"/>
    <property type="match status" value="1"/>
</dbReference>
<dbReference type="PANTHER" id="PTHR10871:SF3">
    <property type="entry name" value="SMALL RIBOSOMAL SUBUNIT PROTEIN US13"/>
    <property type="match status" value="1"/>
</dbReference>
<dbReference type="EMBL" id="GG730046">
    <property type="protein sequence ID" value="EEZ92901.1"/>
    <property type="molecule type" value="Genomic_DNA"/>
</dbReference>
<feature type="region of interest" description="Disordered" evidence="5">
    <location>
        <begin position="1"/>
        <end position="22"/>
    </location>
</feature>
<evidence type="ECO:0000256" key="1">
    <source>
        <dbReference type="ARBA" id="ARBA00008080"/>
    </source>
</evidence>
<dbReference type="GO" id="GO:0015935">
    <property type="term" value="C:small ribosomal subunit"/>
    <property type="evidence" value="ECO:0007669"/>
    <property type="project" value="TreeGrafter"/>
</dbReference>
<gene>
    <name evidence="6" type="ORF">BJBARM4_0522</name>
</gene>
<organism evidence="6 7">
    <name type="scientific">Candidatus Parvarchaeum acidiphilum ARMAN-4</name>
    <dbReference type="NCBI Taxonomy" id="662760"/>
    <lineage>
        <taxon>Archaea</taxon>
        <taxon>Candidatus Parvarchaeota</taxon>
        <taxon>Candidatus Parvarchaeum</taxon>
    </lineage>
</organism>
<evidence type="ECO:0000256" key="4">
    <source>
        <dbReference type="ARBA" id="ARBA00035315"/>
    </source>
</evidence>
<dbReference type="AlphaFoldDB" id="D2EFK4"/>
<keyword evidence="2 6" id="KW-0689">Ribosomal protein</keyword>
<protein>
    <recommendedName>
        <fullName evidence="4">30S ribosomal protein S13</fullName>
    </recommendedName>
</protein>
<evidence type="ECO:0000256" key="5">
    <source>
        <dbReference type="SAM" id="MobiDB-lite"/>
    </source>
</evidence>
<evidence type="ECO:0000256" key="3">
    <source>
        <dbReference type="ARBA" id="ARBA00023274"/>
    </source>
</evidence>
<dbReference type="InterPro" id="IPR027437">
    <property type="entry name" value="Rbsml_uS13_C"/>
</dbReference>
<dbReference type="SUPFAM" id="SSF46946">
    <property type="entry name" value="S13-like H2TH domain"/>
    <property type="match status" value="1"/>
</dbReference>
<evidence type="ECO:0000313" key="6">
    <source>
        <dbReference type="EMBL" id="EEZ92901.1"/>
    </source>
</evidence>
<dbReference type="Proteomes" id="UP000009375">
    <property type="component" value="Unassembled WGS sequence"/>
</dbReference>
<evidence type="ECO:0000256" key="2">
    <source>
        <dbReference type="ARBA" id="ARBA00022980"/>
    </source>
</evidence>
<dbReference type="GO" id="GO:0005829">
    <property type="term" value="C:cytosol"/>
    <property type="evidence" value="ECO:0007669"/>
    <property type="project" value="TreeGrafter"/>
</dbReference>
<sequence length="179" mass="20541">MQANKPGNKPVKETQKKPVDMQERKIVRIADTDLDGSKKVKDLLRSITGIGFSYSNALMKVLKIPEGEKLQDLDEKQLNELKEALSNPFKYKLPHWLFNWRRDETTGLDYHLLSNELRSKTTMQIQKIKTSRSYKGYRHSFSYKLRGQKVRSRGANVHGRVGSSLGVVRKKEQPKAGGK</sequence>
<evidence type="ECO:0000313" key="7">
    <source>
        <dbReference type="Proteomes" id="UP000009375"/>
    </source>
</evidence>
<dbReference type="GO" id="GO:0006412">
    <property type="term" value="P:translation"/>
    <property type="evidence" value="ECO:0007669"/>
    <property type="project" value="InterPro"/>
</dbReference>
<dbReference type="Gene3D" id="1.10.8.50">
    <property type="match status" value="1"/>
</dbReference>
<dbReference type="PANTHER" id="PTHR10871">
    <property type="entry name" value="30S RIBOSOMAL PROTEIN S13/40S RIBOSOMAL PROTEIN S18"/>
    <property type="match status" value="1"/>
</dbReference>
<dbReference type="InterPro" id="IPR010979">
    <property type="entry name" value="Ribosomal_uS13-like_H2TH"/>
</dbReference>
<name>D2EFK4_PARA4</name>